<evidence type="ECO:0008006" key="3">
    <source>
        <dbReference type="Google" id="ProtNLM"/>
    </source>
</evidence>
<dbReference type="AlphaFoldDB" id="A0A512H6Z9"/>
<evidence type="ECO:0000313" key="2">
    <source>
        <dbReference type="Proteomes" id="UP000321567"/>
    </source>
</evidence>
<dbReference type="RefSeq" id="WP_147163254.1">
    <property type="nucleotide sequence ID" value="NZ_BJZO01000029.1"/>
</dbReference>
<dbReference type="Proteomes" id="UP000321567">
    <property type="component" value="Unassembled WGS sequence"/>
</dbReference>
<sequence length="280" mass="31362">MASIGPISLFREKTTVHQIGGGRPGPIEEGALVIRSNRIILELTTSVRKEQVVVRGQTVPSTLRVAALVVERFLRDPQIFHRDDPVDWEDLWVRKRSDYDRRFSPESWVSIHVDGRTLFATNGSDAINLIEQVAHGEDLTDEIIRDATRALFSSAQDVVVQHESQTAVVFTPFATHLRAAVLERRGGRTGSFSASAFHGPEGKVRLGAFVNFVADLVEAVTLREFLERIRVQMEQSGQSSPPIPHDHLSAALGRKRQCAQFVAAFENAFKVQYRPERPEF</sequence>
<protein>
    <recommendedName>
        <fullName evidence="3">DUF1828 domain-containing protein</fullName>
    </recommendedName>
</protein>
<accession>A0A512H6Z9</accession>
<organism evidence="1 2">
    <name type="scientific">Pararhodospirillum oryzae</name>
    <dbReference type="NCBI Taxonomy" id="478448"/>
    <lineage>
        <taxon>Bacteria</taxon>
        <taxon>Pseudomonadati</taxon>
        <taxon>Pseudomonadota</taxon>
        <taxon>Alphaproteobacteria</taxon>
        <taxon>Rhodospirillales</taxon>
        <taxon>Rhodospirillaceae</taxon>
        <taxon>Pararhodospirillum</taxon>
    </lineage>
</organism>
<dbReference type="OrthoDB" id="7333176at2"/>
<gene>
    <name evidence="1" type="ORF">ROR02_13450</name>
</gene>
<comment type="caution">
    <text evidence="1">The sequence shown here is derived from an EMBL/GenBank/DDBJ whole genome shotgun (WGS) entry which is preliminary data.</text>
</comment>
<evidence type="ECO:0000313" key="1">
    <source>
        <dbReference type="EMBL" id="GEO81214.1"/>
    </source>
</evidence>
<dbReference type="EMBL" id="BJZO01000029">
    <property type="protein sequence ID" value="GEO81214.1"/>
    <property type="molecule type" value="Genomic_DNA"/>
</dbReference>
<name>A0A512H6Z9_9PROT</name>
<keyword evidence="2" id="KW-1185">Reference proteome</keyword>
<proteinExistence type="predicted"/>
<reference evidence="1 2" key="1">
    <citation type="submission" date="2019-07" db="EMBL/GenBank/DDBJ databases">
        <title>Whole genome shotgun sequence of Rhodospirillum oryzae NBRC 107573.</title>
        <authorList>
            <person name="Hosoyama A."/>
            <person name="Uohara A."/>
            <person name="Ohji S."/>
            <person name="Ichikawa N."/>
        </authorList>
    </citation>
    <scope>NUCLEOTIDE SEQUENCE [LARGE SCALE GENOMIC DNA]</scope>
    <source>
        <strain evidence="1 2">NBRC 107573</strain>
    </source>
</reference>